<keyword evidence="4" id="KW-0472">Membrane</keyword>
<dbReference type="InterPro" id="IPR051906">
    <property type="entry name" value="TolC-like"/>
</dbReference>
<comment type="caution">
    <text evidence="7">The sequence shown here is derived from an EMBL/GenBank/DDBJ whole genome shotgun (WGS) entry which is preliminary data.</text>
</comment>
<keyword evidence="2" id="KW-1134">Transmembrane beta strand</keyword>
<dbReference type="GO" id="GO:1990281">
    <property type="term" value="C:efflux pump complex"/>
    <property type="evidence" value="ECO:0007669"/>
    <property type="project" value="TreeGrafter"/>
</dbReference>
<accession>A0A7V3YGG1</accession>
<dbReference type="GO" id="GO:0009279">
    <property type="term" value="C:cell outer membrane"/>
    <property type="evidence" value="ECO:0007669"/>
    <property type="project" value="UniProtKB-SubCell"/>
</dbReference>
<dbReference type="GO" id="GO:0015288">
    <property type="term" value="F:porin activity"/>
    <property type="evidence" value="ECO:0007669"/>
    <property type="project" value="TreeGrafter"/>
</dbReference>
<feature type="coiled-coil region" evidence="6">
    <location>
        <begin position="235"/>
        <end position="262"/>
    </location>
</feature>
<dbReference type="EMBL" id="DTFV01000072">
    <property type="protein sequence ID" value="HGI30662.1"/>
    <property type="molecule type" value="Genomic_DNA"/>
</dbReference>
<evidence type="ECO:0000256" key="5">
    <source>
        <dbReference type="ARBA" id="ARBA00023237"/>
    </source>
</evidence>
<dbReference type="SUPFAM" id="SSF56954">
    <property type="entry name" value="Outer membrane efflux proteins (OEP)"/>
    <property type="match status" value="1"/>
</dbReference>
<dbReference type="AlphaFoldDB" id="A0A7V3YGG1"/>
<proteinExistence type="predicted"/>
<sequence>MERYRELLLSVLLFVGICLFSGAQGRGQDISLREALERALLGNREIRKAEIEVEIARSALRKARENTFSPAMTFEETVRLSGESPEGFSLELQDTISFDASLWEEEKVSLERAERALEATKEEVKKNVVTSYLEILKTKNTLALEEKSLELLKERFERLREGYEKGEAAAFALQEAEGQYREQEGKVRVLKEKLRLLEERFFQLLGEEIPGEEVTFQPLPQRLPAFSRDLTLQDFVAMRDEVEDLEGQRRVLEAQEAQLRRKGLPQITLEGTYSKDGWSLTAGYSFSAKSLDIALEKPLGTQGVSSGEHFGVGLAVSWSFSPSLSEEKKQVELRKKALLLDLETEKANVLFDIREKYLSLGEAWNTLEGKRMLLEAERERHAQVMKQWELGSIDQVTLLESELSLFQAQVACENAFCDLLASFVAFLRSTEQPILWETLFPQEGDERT</sequence>
<evidence type="ECO:0000313" key="7">
    <source>
        <dbReference type="EMBL" id="HGI30662.1"/>
    </source>
</evidence>
<gene>
    <name evidence="7" type="ORF">ENV30_05065</name>
</gene>
<reference evidence="7" key="1">
    <citation type="journal article" date="2020" name="mSystems">
        <title>Genome- and Community-Level Interaction Insights into Carbon Utilization and Element Cycling Functions of Hydrothermarchaeota in Hydrothermal Sediment.</title>
        <authorList>
            <person name="Zhou Z."/>
            <person name="Liu Y."/>
            <person name="Xu W."/>
            <person name="Pan J."/>
            <person name="Luo Z.H."/>
            <person name="Li M."/>
        </authorList>
    </citation>
    <scope>NUCLEOTIDE SEQUENCE [LARGE SCALE GENOMIC DNA]</scope>
    <source>
        <strain evidence="7">SpSt-747</strain>
    </source>
</reference>
<keyword evidence="6" id="KW-0175">Coiled coil</keyword>
<evidence type="ECO:0000256" key="4">
    <source>
        <dbReference type="ARBA" id="ARBA00023136"/>
    </source>
</evidence>
<evidence type="ECO:0000256" key="1">
    <source>
        <dbReference type="ARBA" id="ARBA00004442"/>
    </source>
</evidence>
<evidence type="ECO:0000256" key="2">
    <source>
        <dbReference type="ARBA" id="ARBA00022452"/>
    </source>
</evidence>
<evidence type="ECO:0000256" key="6">
    <source>
        <dbReference type="SAM" id="Coils"/>
    </source>
</evidence>
<evidence type="ECO:0000256" key="3">
    <source>
        <dbReference type="ARBA" id="ARBA00022692"/>
    </source>
</evidence>
<dbReference type="PANTHER" id="PTHR30026:SF20">
    <property type="entry name" value="OUTER MEMBRANE PROTEIN TOLC"/>
    <property type="match status" value="1"/>
</dbReference>
<comment type="subcellular location">
    <subcellularLocation>
        <location evidence="1">Cell outer membrane</location>
    </subcellularLocation>
</comment>
<keyword evidence="3" id="KW-0812">Transmembrane</keyword>
<dbReference type="GO" id="GO:0015562">
    <property type="term" value="F:efflux transmembrane transporter activity"/>
    <property type="evidence" value="ECO:0007669"/>
    <property type="project" value="InterPro"/>
</dbReference>
<dbReference type="Gene3D" id="1.20.1600.10">
    <property type="entry name" value="Outer membrane efflux proteins (OEP)"/>
    <property type="match status" value="1"/>
</dbReference>
<organism evidence="7">
    <name type="scientific">Candidatus Caldatribacterium californiense</name>
    <dbReference type="NCBI Taxonomy" id="1454726"/>
    <lineage>
        <taxon>Bacteria</taxon>
        <taxon>Pseudomonadati</taxon>
        <taxon>Atribacterota</taxon>
        <taxon>Atribacteria</taxon>
        <taxon>Atribacterales</taxon>
        <taxon>Candidatus Caldatribacteriaceae</taxon>
        <taxon>Candidatus Caldatribacterium</taxon>
    </lineage>
</organism>
<feature type="coiled-coil region" evidence="6">
    <location>
        <begin position="103"/>
        <end position="200"/>
    </location>
</feature>
<name>A0A7V3YGG1_9BACT</name>
<protein>
    <submittedName>
        <fullName evidence="7">TolC family protein</fullName>
    </submittedName>
</protein>
<dbReference type="PANTHER" id="PTHR30026">
    <property type="entry name" value="OUTER MEMBRANE PROTEIN TOLC"/>
    <property type="match status" value="1"/>
</dbReference>
<keyword evidence="5" id="KW-0998">Cell outer membrane</keyword>